<proteinExistence type="predicted"/>
<organism evidence="1 2">
    <name type="scientific">Pseudanabaena cinerea FACHB-1277</name>
    <dbReference type="NCBI Taxonomy" id="2949581"/>
    <lineage>
        <taxon>Bacteria</taxon>
        <taxon>Bacillati</taxon>
        <taxon>Cyanobacteriota</taxon>
        <taxon>Cyanophyceae</taxon>
        <taxon>Pseudanabaenales</taxon>
        <taxon>Pseudanabaenaceae</taxon>
        <taxon>Pseudanabaena</taxon>
        <taxon>Pseudanabaena cinerea</taxon>
    </lineage>
</organism>
<gene>
    <name evidence="1" type="ORF">H6F44_08905</name>
</gene>
<reference evidence="1" key="2">
    <citation type="submission" date="2020-08" db="EMBL/GenBank/DDBJ databases">
        <authorList>
            <person name="Chen M."/>
            <person name="Teng W."/>
            <person name="Zhao L."/>
            <person name="Hu C."/>
            <person name="Zhou Y."/>
            <person name="Han B."/>
            <person name="Song L."/>
            <person name="Shu W."/>
        </authorList>
    </citation>
    <scope>NUCLEOTIDE SEQUENCE</scope>
    <source>
        <strain evidence="1">FACHB-1277</strain>
    </source>
</reference>
<keyword evidence="2" id="KW-1185">Reference proteome</keyword>
<dbReference type="EMBL" id="JACJPY010000021">
    <property type="protein sequence ID" value="MBD2150235.1"/>
    <property type="molecule type" value="Genomic_DNA"/>
</dbReference>
<name>A0A926UUF2_9CYAN</name>
<dbReference type="Proteomes" id="UP000631421">
    <property type="component" value="Unassembled WGS sequence"/>
</dbReference>
<evidence type="ECO:0000313" key="2">
    <source>
        <dbReference type="Proteomes" id="UP000631421"/>
    </source>
</evidence>
<dbReference type="AlphaFoldDB" id="A0A926UUF2"/>
<evidence type="ECO:0000313" key="1">
    <source>
        <dbReference type="EMBL" id="MBD2150235.1"/>
    </source>
</evidence>
<dbReference type="RefSeq" id="WP_190350597.1">
    <property type="nucleotide sequence ID" value="NZ_JACJPY010000021.1"/>
</dbReference>
<accession>A0A926UUF2</accession>
<comment type="caution">
    <text evidence="1">The sequence shown here is derived from an EMBL/GenBank/DDBJ whole genome shotgun (WGS) entry which is preliminary data.</text>
</comment>
<protein>
    <submittedName>
        <fullName evidence="1">Uncharacterized protein</fullName>
    </submittedName>
</protein>
<sequence length="58" mass="6757">MHDHNGNINEYRCLQAFLKLSLAILFDTPKVFCTTKQLNIQLIGDRLEIMTYSISDRL</sequence>
<reference evidence="1" key="1">
    <citation type="journal article" date="2015" name="ISME J.">
        <title>Draft Genome Sequence of Streptomyces incarnatus NRRL8089, which Produces the Nucleoside Antibiotic Sinefungin.</title>
        <authorList>
            <person name="Oshima K."/>
            <person name="Hattori M."/>
            <person name="Shimizu H."/>
            <person name="Fukuda K."/>
            <person name="Nemoto M."/>
            <person name="Inagaki K."/>
            <person name="Tamura T."/>
        </authorList>
    </citation>
    <scope>NUCLEOTIDE SEQUENCE</scope>
    <source>
        <strain evidence="1">FACHB-1277</strain>
    </source>
</reference>